<feature type="region of interest" description="Disordered" evidence="24">
    <location>
        <begin position="99"/>
        <end position="127"/>
    </location>
</feature>
<dbReference type="InterPro" id="IPR016059">
    <property type="entry name" value="DNA_ligase_ATP-dep_CS"/>
</dbReference>
<dbReference type="OrthoDB" id="206088at2759"/>
<dbReference type="SUPFAM" id="SSF50249">
    <property type="entry name" value="Nucleic acid-binding proteins"/>
    <property type="match status" value="1"/>
</dbReference>
<comment type="catalytic activity">
    <reaction evidence="19">
        <text>ATP + (deoxyribonucleotide)n-3'-hydroxyl + 5'-phospho-(deoxyribonucleotide)m = (deoxyribonucleotide)n+m + AMP + diphosphate.</text>
        <dbReference type="EC" id="6.5.1.1"/>
    </reaction>
</comment>
<keyword evidence="8" id="KW-0479">Metal-binding</keyword>
<dbReference type="InterPro" id="IPR012340">
    <property type="entry name" value="NA-bd_OB-fold"/>
</dbReference>
<evidence type="ECO:0000256" key="21">
    <source>
        <dbReference type="ARBA" id="ARBA00075785"/>
    </source>
</evidence>
<evidence type="ECO:0000259" key="25">
    <source>
        <dbReference type="PROSITE" id="PS50064"/>
    </source>
</evidence>
<comment type="subcellular location">
    <subcellularLocation>
        <location evidence="2">Nucleus</location>
    </subcellularLocation>
</comment>
<keyword evidence="11" id="KW-0863">Zinc-finger</keyword>
<keyword evidence="18" id="KW-0131">Cell cycle</keyword>
<dbReference type="GO" id="GO:0005524">
    <property type="term" value="F:ATP binding"/>
    <property type="evidence" value="ECO:0007669"/>
    <property type="project" value="UniProtKB-KW"/>
</dbReference>
<keyword evidence="29" id="KW-1185">Reference proteome</keyword>
<keyword evidence="9" id="KW-0547">Nucleotide-binding</keyword>
<evidence type="ECO:0000256" key="16">
    <source>
        <dbReference type="ARBA" id="ARBA00023204"/>
    </source>
</evidence>
<evidence type="ECO:0000256" key="5">
    <source>
        <dbReference type="ARBA" id="ARBA00022598"/>
    </source>
</evidence>
<dbReference type="CDD" id="cd07967">
    <property type="entry name" value="OBF_DNA_ligase_III"/>
    <property type="match status" value="1"/>
</dbReference>
<keyword evidence="13" id="KW-0067">ATP-binding</keyword>
<evidence type="ECO:0000259" key="26">
    <source>
        <dbReference type="PROSITE" id="PS50160"/>
    </source>
</evidence>
<feature type="domain" description="PARP-type" evidence="25">
    <location>
        <begin position="6"/>
        <end position="97"/>
    </location>
</feature>
<accession>A0A3M7SKM2</accession>
<dbReference type="Gene3D" id="3.40.50.10190">
    <property type="entry name" value="BRCT domain"/>
    <property type="match status" value="1"/>
</dbReference>
<dbReference type="PROSITE" id="PS50064">
    <property type="entry name" value="ZF_PARP_2"/>
    <property type="match status" value="1"/>
</dbReference>
<dbReference type="InterPro" id="IPR001357">
    <property type="entry name" value="BRCT_dom"/>
</dbReference>
<dbReference type="EMBL" id="REGN01001203">
    <property type="protein sequence ID" value="RNA36306.1"/>
    <property type="molecule type" value="Genomic_DNA"/>
</dbReference>
<dbReference type="SUPFAM" id="SSF56091">
    <property type="entry name" value="DNA ligase/mRNA capping enzyme, catalytic domain"/>
    <property type="match status" value="1"/>
</dbReference>
<feature type="compositionally biased region" description="Basic and acidic residues" evidence="24">
    <location>
        <begin position="115"/>
        <end position="127"/>
    </location>
</feature>
<evidence type="ECO:0000256" key="1">
    <source>
        <dbReference type="ARBA" id="ARBA00001946"/>
    </source>
</evidence>
<evidence type="ECO:0000256" key="23">
    <source>
        <dbReference type="RuleBase" id="RU004196"/>
    </source>
</evidence>
<sequence length="841" mass="95969">MSDLNFLVDYSKRVSKCKKCKQELEKGSVRLGKLLPNAFGDSDTEMKQYYHIDCLFDSFKRARATTKVIESADDIQGFDKINQKDKDLIIEKIDSMEKGKKSATTKTPTKASMKQSDEEVKTDLEESDAESDKKRKLIDKTEIKSKKIKIDINSDDNRFETFQKICNKVAKDSSHLKKSSVIREFFKNGINEDGFTGDMYTFLKLILPSATNRVFNLNSKQLVKLYSKIFDCDFDEMSAHLNQGDVSETCCSFFTKSENIKPEDKSTLTIHQIDTYLDELTKVTKENDQLNLLEKITKKCTKNDLKTFIRLIKKDLRIDAGSKNILDAVSPNAYAAFQVSRDLKDVVERVSDLVQNGKPGLKKDLSIRINLMTPVKPMLAEACKSVESAFVKCKNGILAEIKYDGERLQLHKDGSKFDFFSRNLKAVQPHKVSYLKEYIPKAFPNADKIILDGEVLLYDTKNKKPLPFGTLGAHKKNEFKDATVCFFVFDCFYLNGEDLMSKAMKDRRKMLEEHIKEIPGRVMLSEQTLIKNPDCLRKLIMRTINEGLEGLVLKDSKSIYEPGKRHWLKVKKDYLDEGSMADTADLVVLGAYYGTGNKGGMKSIFLMGCLNEKTQKWHTVTKVANGFDDKTLEKLQKSIQMTKADKKDSPPDWIVVNKSLIPDFYVTDPKKSPIWELTGAEFSKSDVHTADGISIRFPRVTRLRDDKSWKEATSLQRLRKLFDASKQKSDLALEKTLGSVKRSVFGEKEDDRSKKAKKEKKTKKEIKSESDSESDSDMPSLFKDNIFFINSGVDKSTDLKRYIRAYDGKIVDENFLDEATHVIVNRLDEDLPKNTPKNALK</sequence>
<dbReference type="InterPro" id="IPR012308">
    <property type="entry name" value="DNA_ligase_ATP-dep_N"/>
</dbReference>
<dbReference type="GO" id="GO:0003677">
    <property type="term" value="F:DNA binding"/>
    <property type="evidence" value="ECO:0007669"/>
    <property type="project" value="InterPro"/>
</dbReference>
<dbReference type="GO" id="GO:0006273">
    <property type="term" value="P:lagging strand elongation"/>
    <property type="evidence" value="ECO:0007669"/>
    <property type="project" value="TreeGrafter"/>
</dbReference>
<evidence type="ECO:0000259" key="27">
    <source>
        <dbReference type="PROSITE" id="PS50172"/>
    </source>
</evidence>
<keyword evidence="12" id="KW-0862">Zinc</keyword>
<comment type="caution">
    <text evidence="28">The sequence shown here is derived from an EMBL/GenBank/DDBJ whole genome shotgun (WGS) entry which is preliminary data.</text>
</comment>
<dbReference type="InterPro" id="IPR050191">
    <property type="entry name" value="ATP-dep_DNA_ligase"/>
</dbReference>
<keyword evidence="7" id="KW-0235">DNA replication</keyword>
<evidence type="ECO:0000256" key="2">
    <source>
        <dbReference type="ARBA" id="ARBA00004123"/>
    </source>
</evidence>
<name>A0A3M7SKM2_BRAPC</name>
<evidence type="ECO:0000256" key="11">
    <source>
        <dbReference type="ARBA" id="ARBA00022771"/>
    </source>
</evidence>
<keyword evidence="10" id="KW-0227">DNA damage</keyword>
<dbReference type="InterPro" id="IPR036957">
    <property type="entry name" value="Znf_PARP_sf"/>
</dbReference>
<dbReference type="SUPFAM" id="SSF117018">
    <property type="entry name" value="ATP-dependent DNA ligase DNA-binding domain"/>
    <property type="match status" value="1"/>
</dbReference>
<evidence type="ECO:0000256" key="18">
    <source>
        <dbReference type="ARBA" id="ARBA00023306"/>
    </source>
</evidence>
<keyword evidence="16" id="KW-0234">DNA repair</keyword>
<evidence type="ECO:0000256" key="13">
    <source>
        <dbReference type="ARBA" id="ARBA00022840"/>
    </source>
</evidence>
<dbReference type="SUPFAM" id="SSF52113">
    <property type="entry name" value="BRCT domain"/>
    <property type="match status" value="1"/>
</dbReference>
<dbReference type="Pfam" id="PF00645">
    <property type="entry name" value="zf-PARP"/>
    <property type="match status" value="1"/>
</dbReference>
<comment type="cofactor">
    <cofactor evidence="1">
        <name>Mg(2+)</name>
        <dbReference type="ChEBI" id="CHEBI:18420"/>
    </cofactor>
</comment>
<dbReference type="GO" id="GO:0006302">
    <property type="term" value="P:double-strand break repair"/>
    <property type="evidence" value="ECO:0007669"/>
    <property type="project" value="TreeGrafter"/>
</dbReference>
<dbReference type="PANTHER" id="PTHR45674">
    <property type="entry name" value="DNA LIGASE 1/3 FAMILY MEMBER"/>
    <property type="match status" value="1"/>
</dbReference>
<evidence type="ECO:0000256" key="7">
    <source>
        <dbReference type="ARBA" id="ARBA00022705"/>
    </source>
</evidence>
<organism evidence="28 29">
    <name type="scientific">Brachionus plicatilis</name>
    <name type="common">Marine rotifer</name>
    <name type="synonym">Brachionus muelleri</name>
    <dbReference type="NCBI Taxonomy" id="10195"/>
    <lineage>
        <taxon>Eukaryota</taxon>
        <taxon>Metazoa</taxon>
        <taxon>Spiralia</taxon>
        <taxon>Gnathifera</taxon>
        <taxon>Rotifera</taxon>
        <taxon>Eurotatoria</taxon>
        <taxon>Monogononta</taxon>
        <taxon>Pseudotrocha</taxon>
        <taxon>Ploima</taxon>
        <taxon>Brachionidae</taxon>
        <taxon>Brachionus</taxon>
    </lineage>
</organism>
<dbReference type="GO" id="GO:0003910">
    <property type="term" value="F:DNA ligase (ATP) activity"/>
    <property type="evidence" value="ECO:0007669"/>
    <property type="project" value="UniProtKB-EC"/>
</dbReference>
<protein>
    <recommendedName>
        <fullName evidence="20">DNA ligase 3</fullName>
        <ecNumber evidence="4">6.5.1.1</ecNumber>
    </recommendedName>
    <alternativeName>
        <fullName evidence="21">DNA ligase III</fullName>
    </alternativeName>
    <alternativeName>
        <fullName evidence="22">Polydeoxyribonucleotide synthase [ATP] 3</fullName>
    </alternativeName>
</protein>
<dbReference type="SUPFAM" id="SSF57716">
    <property type="entry name" value="Glucocorticoid receptor-like (DNA-binding domain)"/>
    <property type="match status" value="1"/>
</dbReference>
<dbReference type="CDD" id="cd07902">
    <property type="entry name" value="Adenylation_DNA_ligase_III"/>
    <property type="match status" value="1"/>
</dbReference>
<reference evidence="28 29" key="1">
    <citation type="journal article" date="2018" name="Sci. Rep.">
        <title>Genomic signatures of local adaptation to the degree of environmental predictability in rotifers.</title>
        <authorList>
            <person name="Franch-Gras L."/>
            <person name="Hahn C."/>
            <person name="Garcia-Roger E.M."/>
            <person name="Carmona M.J."/>
            <person name="Serra M."/>
            <person name="Gomez A."/>
        </authorList>
    </citation>
    <scope>NUCLEOTIDE SEQUENCE [LARGE SCALE GENOMIC DNA]</scope>
    <source>
        <strain evidence="28">HYR1</strain>
    </source>
</reference>
<evidence type="ECO:0000256" key="14">
    <source>
        <dbReference type="ARBA" id="ARBA00022842"/>
    </source>
</evidence>
<proteinExistence type="inferred from homology"/>
<evidence type="ECO:0000256" key="6">
    <source>
        <dbReference type="ARBA" id="ARBA00022618"/>
    </source>
</evidence>
<evidence type="ECO:0000256" key="17">
    <source>
        <dbReference type="ARBA" id="ARBA00023242"/>
    </source>
</evidence>
<dbReference type="AlphaFoldDB" id="A0A3M7SKM2"/>
<dbReference type="FunFam" id="3.30.470.30:FF:000003">
    <property type="entry name" value="DNA ligase"/>
    <property type="match status" value="1"/>
</dbReference>
<keyword evidence="5 28" id="KW-0436">Ligase</keyword>
<dbReference type="Gene3D" id="1.10.3260.10">
    <property type="entry name" value="DNA ligase, ATP-dependent, N-terminal domain"/>
    <property type="match status" value="1"/>
</dbReference>
<dbReference type="GO" id="GO:0071897">
    <property type="term" value="P:DNA biosynthetic process"/>
    <property type="evidence" value="ECO:0007669"/>
    <property type="project" value="InterPro"/>
</dbReference>
<dbReference type="Gene3D" id="3.30.1490.70">
    <property type="match status" value="1"/>
</dbReference>
<gene>
    <name evidence="28" type="ORF">BpHYR1_010695</name>
</gene>
<dbReference type="GO" id="GO:0006310">
    <property type="term" value="P:DNA recombination"/>
    <property type="evidence" value="ECO:0007669"/>
    <property type="project" value="UniProtKB-KW"/>
</dbReference>
<keyword evidence="15" id="KW-0233">DNA recombination</keyword>
<dbReference type="EC" id="6.5.1.1" evidence="4"/>
<feature type="compositionally biased region" description="Basic residues" evidence="24">
    <location>
        <begin position="754"/>
        <end position="764"/>
    </location>
</feature>
<evidence type="ECO:0000256" key="3">
    <source>
        <dbReference type="ARBA" id="ARBA00007572"/>
    </source>
</evidence>
<dbReference type="InterPro" id="IPR036599">
    <property type="entry name" value="DNA_ligase_N_sf"/>
</dbReference>
<dbReference type="Gene3D" id="3.30.470.30">
    <property type="entry name" value="DNA ligase/mRNA capping enzyme"/>
    <property type="match status" value="1"/>
</dbReference>
<dbReference type="PROSITE" id="PS50160">
    <property type="entry name" value="DNA_LIGASE_A3"/>
    <property type="match status" value="1"/>
</dbReference>
<evidence type="ECO:0000256" key="4">
    <source>
        <dbReference type="ARBA" id="ARBA00012727"/>
    </source>
</evidence>
<feature type="domain" description="ATP-dependent DNA ligase family profile" evidence="26">
    <location>
        <begin position="477"/>
        <end position="611"/>
    </location>
</feature>
<evidence type="ECO:0000256" key="24">
    <source>
        <dbReference type="SAM" id="MobiDB-lite"/>
    </source>
</evidence>
<dbReference type="PROSITE" id="PS00333">
    <property type="entry name" value="DNA_LIGASE_A2"/>
    <property type="match status" value="1"/>
</dbReference>
<dbReference type="Gene3D" id="2.40.50.140">
    <property type="entry name" value="Nucleic acid-binding proteins"/>
    <property type="match status" value="1"/>
</dbReference>
<dbReference type="GO" id="GO:0008270">
    <property type="term" value="F:zinc ion binding"/>
    <property type="evidence" value="ECO:0007669"/>
    <property type="project" value="UniProtKB-KW"/>
</dbReference>
<feature type="region of interest" description="Disordered" evidence="24">
    <location>
        <begin position="748"/>
        <end position="777"/>
    </location>
</feature>
<keyword evidence="6" id="KW-0132">Cell division</keyword>
<dbReference type="InterPro" id="IPR012309">
    <property type="entry name" value="DNA_ligase_ATP-dep_C"/>
</dbReference>
<dbReference type="InterPro" id="IPR036420">
    <property type="entry name" value="BRCT_dom_sf"/>
</dbReference>
<keyword evidence="14" id="KW-0460">Magnesium</keyword>
<evidence type="ECO:0000256" key="12">
    <source>
        <dbReference type="ARBA" id="ARBA00022833"/>
    </source>
</evidence>
<evidence type="ECO:0000256" key="19">
    <source>
        <dbReference type="ARBA" id="ARBA00034003"/>
    </source>
</evidence>
<dbReference type="GO" id="GO:0051301">
    <property type="term" value="P:cell division"/>
    <property type="evidence" value="ECO:0007669"/>
    <property type="project" value="UniProtKB-KW"/>
</dbReference>
<dbReference type="InterPro" id="IPR031916">
    <property type="entry name" value="LIG3_BRCT"/>
</dbReference>
<feature type="non-terminal residue" evidence="28">
    <location>
        <position position="841"/>
    </location>
</feature>
<dbReference type="InterPro" id="IPR001510">
    <property type="entry name" value="Znf_PARP"/>
</dbReference>
<evidence type="ECO:0000313" key="28">
    <source>
        <dbReference type="EMBL" id="RNA36306.1"/>
    </source>
</evidence>
<dbReference type="Pfam" id="PF04679">
    <property type="entry name" value="DNA_ligase_A_C"/>
    <property type="match status" value="1"/>
</dbReference>
<evidence type="ECO:0000256" key="10">
    <source>
        <dbReference type="ARBA" id="ARBA00022763"/>
    </source>
</evidence>
<dbReference type="FunFam" id="2.40.50.140:FF:000085">
    <property type="entry name" value="DNA ligase"/>
    <property type="match status" value="1"/>
</dbReference>
<dbReference type="PANTHER" id="PTHR45674:SF9">
    <property type="entry name" value="DNA LIGASE 3"/>
    <property type="match status" value="1"/>
</dbReference>
<dbReference type="FunFam" id="1.10.3260.10:FF:000002">
    <property type="entry name" value="DNA ligase"/>
    <property type="match status" value="1"/>
</dbReference>
<evidence type="ECO:0000313" key="29">
    <source>
        <dbReference type="Proteomes" id="UP000276133"/>
    </source>
</evidence>
<dbReference type="NCBIfam" id="TIGR00574">
    <property type="entry name" value="dnl1"/>
    <property type="match status" value="1"/>
</dbReference>
<comment type="similarity">
    <text evidence="3 23">Belongs to the ATP-dependent DNA ligase family.</text>
</comment>
<feature type="compositionally biased region" description="Low complexity" evidence="24">
    <location>
        <begin position="102"/>
        <end position="114"/>
    </location>
</feature>
<feature type="domain" description="BRCT" evidence="27">
    <location>
        <begin position="777"/>
        <end position="841"/>
    </location>
</feature>
<dbReference type="Pfam" id="PF16759">
    <property type="entry name" value="LIG3_BRCT"/>
    <property type="match status" value="1"/>
</dbReference>
<dbReference type="Proteomes" id="UP000276133">
    <property type="component" value="Unassembled WGS sequence"/>
</dbReference>
<keyword evidence="17" id="KW-0539">Nucleus</keyword>
<dbReference type="Pfam" id="PF04675">
    <property type="entry name" value="DNA_ligase_A_N"/>
    <property type="match status" value="1"/>
</dbReference>
<dbReference type="PROSITE" id="PS50172">
    <property type="entry name" value="BRCT"/>
    <property type="match status" value="1"/>
</dbReference>
<dbReference type="InterPro" id="IPR000977">
    <property type="entry name" value="DNA_ligase_ATP-dep"/>
</dbReference>
<evidence type="ECO:0000256" key="20">
    <source>
        <dbReference type="ARBA" id="ARBA00074829"/>
    </source>
</evidence>
<dbReference type="STRING" id="10195.A0A3M7SKM2"/>
<evidence type="ECO:0000256" key="15">
    <source>
        <dbReference type="ARBA" id="ARBA00023172"/>
    </source>
</evidence>
<evidence type="ECO:0000256" key="9">
    <source>
        <dbReference type="ARBA" id="ARBA00022741"/>
    </source>
</evidence>
<dbReference type="Gene3D" id="3.30.1740.10">
    <property type="entry name" value="Zinc finger, PARP-type"/>
    <property type="match status" value="1"/>
</dbReference>
<dbReference type="Pfam" id="PF01068">
    <property type="entry name" value="DNA_ligase_A_M"/>
    <property type="match status" value="1"/>
</dbReference>
<evidence type="ECO:0000256" key="8">
    <source>
        <dbReference type="ARBA" id="ARBA00022723"/>
    </source>
</evidence>
<evidence type="ECO:0000256" key="22">
    <source>
        <dbReference type="ARBA" id="ARBA00077952"/>
    </source>
</evidence>
<dbReference type="SMART" id="SM01336">
    <property type="entry name" value="zf-PARP"/>
    <property type="match status" value="1"/>
</dbReference>
<dbReference type="InterPro" id="IPR012310">
    <property type="entry name" value="DNA_ligase_ATP-dep_cent"/>
</dbReference>
<dbReference type="GO" id="GO:0070421">
    <property type="term" value="C:DNA ligase III-XRCC1 complex"/>
    <property type="evidence" value="ECO:0007669"/>
    <property type="project" value="TreeGrafter"/>
</dbReference>